<feature type="transmembrane region" description="Helical" evidence="9">
    <location>
        <begin position="61"/>
        <end position="83"/>
    </location>
</feature>
<evidence type="ECO:0000256" key="2">
    <source>
        <dbReference type="ARBA" id="ARBA00009261"/>
    </source>
</evidence>
<evidence type="ECO:0000256" key="8">
    <source>
        <dbReference type="ARBA" id="ARBA00023136"/>
    </source>
</evidence>
<evidence type="ECO:0000256" key="1">
    <source>
        <dbReference type="ARBA" id="ARBA00004651"/>
    </source>
</evidence>
<feature type="transmembrane region" description="Helical" evidence="9">
    <location>
        <begin position="12"/>
        <end position="30"/>
    </location>
</feature>
<dbReference type="Proteomes" id="UP000460257">
    <property type="component" value="Unassembled WGS sequence"/>
</dbReference>
<dbReference type="PANTHER" id="PTHR30330">
    <property type="entry name" value="AGSS FAMILY TRANSPORTER, SODIUM-ALANINE"/>
    <property type="match status" value="1"/>
</dbReference>
<keyword evidence="8 9" id="KW-0472">Membrane</keyword>
<feature type="transmembrane region" description="Helical" evidence="9">
    <location>
        <begin position="339"/>
        <end position="365"/>
    </location>
</feature>
<feature type="transmembrane region" description="Helical" evidence="9">
    <location>
        <begin position="386"/>
        <end position="406"/>
    </location>
</feature>
<keyword evidence="6 9" id="KW-0769">Symport</keyword>
<feature type="transmembrane region" description="Helical" evidence="9">
    <location>
        <begin position="299"/>
        <end position="319"/>
    </location>
</feature>
<feature type="transmembrane region" description="Helical" evidence="9">
    <location>
        <begin position="89"/>
        <end position="106"/>
    </location>
</feature>
<evidence type="ECO:0000256" key="6">
    <source>
        <dbReference type="ARBA" id="ARBA00022847"/>
    </source>
</evidence>
<organism evidence="10 11">
    <name type="scientific">Candidatus Weimeria bifida</name>
    <dbReference type="NCBI Taxonomy" id="2599074"/>
    <lineage>
        <taxon>Bacteria</taxon>
        <taxon>Bacillati</taxon>
        <taxon>Bacillota</taxon>
        <taxon>Clostridia</taxon>
        <taxon>Lachnospirales</taxon>
        <taxon>Lachnospiraceae</taxon>
        <taxon>Candidatus Weimeria</taxon>
    </lineage>
</organism>
<accession>A0A6N7J0Q4</accession>
<feature type="transmembrane region" description="Helical" evidence="9">
    <location>
        <begin position="209"/>
        <end position="231"/>
    </location>
</feature>
<feature type="transmembrane region" description="Helical" evidence="9">
    <location>
        <begin position="178"/>
        <end position="197"/>
    </location>
</feature>
<feature type="transmembrane region" description="Helical" evidence="9">
    <location>
        <begin position="412"/>
        <end position="432"/>
    </location>
</feature>
<comment type="subcellular location">
    <subcellularLocation>
        <location evidence="1 9">Cell membrane</location>
        <topology evidence="1 9">Multi-pass membrane protein</topology>
    </subcellularLocation>
</comment>
<keyword evidence="4 9" id="KW-1003">Cell membrane</keyword>
<dbReference type="NCBIfam" id="TIGR00835">
    <property type="entry name" value="agcS"/>
    <property type="match status" value="1"/>
</dbReference>
<dbReference type="GO" id="GO:0005283">
    <property type="term" value="F:amino acid:sodium symporter activity"/>
    <property type="evidence" value="ECO:0007669"/>
    <property type="project" value="InterPro"/>
</dbReference>
<dbReference type="Pfam" id="PF01235">
    <property type="entry name" value="Na_Ala_symp"/>
    <property type="match status" value="1"/>
</dbReference>
<dbReference type="EMBL" id="VOGC01000009">
    <property type="protein sequence ID" value="MQN02206.1"/>
    <property type="molecule type" value="Genomic_DNA"/>
</dbReference>
<dbReference type="PROSITE" id="PS00873">
    <property type="entry name" value="NA_ALANINE_SYMP"/>
    <property type="match status" value="1"/>
</dbReference>
<feature type="transmembrane region" description="Helical" evidence="9">
    <location>
        <begin position="139"/>
        <end position="158"/>
    </location>
</feature>
<evidence type="ECO:0000256" key="5">
    <source>
        <dbReference type="ARBA" id="ARBA00022692"/>
    </source>
</evidence>
<protein>
    <submittedName>
        <fullName evidence="10">Alanine:cation symporter family protein</fullName>
    </submittedName>
</protein>
<comment type="similarity">
    <text evidence="2 9">Belongs to the alanine or glycine:cation symporter (AGCS) (TC 2.A.25) family.</text>
</comment>
<keyword evidence="11" id="KW-1185">Reference proteome</keyword>
<feature type="transmembrane region" description="Helical" evidence="9">
    <location>
        <begin position="243"/>
        <end position="262"/>
    </location>
</feature>
<comment type="caution">
    <text evidence="10">The sequence shown here is derived from an EMBL/GenBank/DDBJ whole genome shotgun (WGS) entry which is preliminary data.</text>
</comment>
<evidence type="ECO:0000256" key="3">
    <source>
        <dbReference type="ARBA" id="ARBA00022448"/>
    </source>
</evidence>
<evidence type="ECO:0000256" key="9">
    <source>
        <dbReference type="RuleBase" id="RU363064"/>
    </source>
</evidence>
<proteinExistence type="inferred from homology"/>
<name>A0A6N7J0Q4_9FIRM</name>
<dbReference type="Gene3D" id="1.20.1740.10">
    <property type="entry name" value="Amino acid/polyamine transporter I"/>
    <property type="match status" value="1"/>
</dbReference>
<keyword evidence="5 9" id="KW-0812">Transmembrane</keyword>
<evidence type="ECO:0000256" key="4">
    <source>
        <dbReference type="ARBA" id="ARBA00022475"/>
    </source>
</evidence>
<dbReference type="GO" id="GO:0005886">
    <property type="term" value="C:plasma membrane"/>
    <property type="evidence" value="ECO:0007669"/>
    <property type="project" value="UniProtKB-SubCell"/>
</dbReference>
<dbReference type="InterPro" id="IPR001463">
    <property type="entry name" value="Na/Ala_symport"/>
</dbReference>
<evidence type="ECO:0000313" key="11">
    <source>
        <dbReference type="Proteomes" id="UP000460257"/>
    </source>
</evidence>
<reference evidence="10" key="1">
    <citation type="journal article" date="2020" name="Appl. Environ. Microbiol.">
        <title>Medium-Chain Fatty Acid Synthesis by 'Candidatus Weimeria bifida' gen. nov., sp. nov., and 'Candidatus Pseudoramibacter fermentans' sp. nov.</title>
        <authorList>
            <person name="Scarborough M.J."/>
            <person name="Myers K.S."/>
            <person name="Donohue T.J."/>
            <person name="Noguera D.R."/>
        </authorList>
    </citation>
    <scope>NUCLEOTIDE SEQUENCE</scope>
    <source>
        <strain evidence="10">LCO1.1</strain>
    </source>
</reference>
<keyword evidence="3 9" id="KW-0813">Transport</keyword>
<evidence type="ECO:0000256" key="7">
    <source>
        <dbReference type="ARBA" id="ARBA00022989"/>
    </source>
</evidence>
<dbReference type="PRINTS" id="PR00175">
    <property type="entry name" value="NAALASMPORT"/>
</dbReference>
<keyword evidence="7 9" id="KW-1133">Transmembrane helix</keyword>
<evidence type="ECO:0000313" key="10">
    <source>
        <dbReference type="EMBL" id="MQN02206.1"/>
    </source>
</evidence>
<gene>
    <name evidence="10" type="ORF">FRC54_10030</name>
</gene>
<dbReference type="PANTHER" id="PTHR30330:SF1">
    <property type="entry name" value="AMINO-ACID CARRIER PROTEIN ALST"/>
    <property type="match status" value="1"/>
</dbReference>
<dbReference type="AlphaFoldDB" id="A0A6N7J0Q4"/>
<sequence>MKFTDSMDSFLYTYVLVIILIAAGIYFTIATKGVQVRMFRDALRVIMEKPAKKGSVSSFQALMVSTASRVGTGNIIGVASAIMLGGYGAVFWMWVIAFIGGATAFIESTLAQVYKKRAVNGGCYGGPAYYIEAALHSRVLGVAFAIAMILTYAGGFNMLCSYNLQSTFKSYSFYNDTVTPIVIGAITAFLVAFCLFGGGKRIVKVTSTLVPFMGCAYVLVAVIVVILRAPVLPAVFSRIFHEAFDFHAIFGGFVGSCMMYGIKRGLYSNEAGVGSAPNAAAAADVSHPVKQGLVQMISVFIDTLILCTCTAFLCLCSGVDPSGITDNATYVQEALHAVLGGFGPVFLTVSMVLFAFTTLIGNLFYMDNLLIYLHKKIPSGRFMLGFRLAAVLLIFAGASMKASLLWNLADILMGFMAIINIPVIVTLHRTALTALKDYCAQRRAGKNPVFKAETVGLEGKLDFWE</sequence>
<dbReference type="FunFam" id="1.20.1740.10:FF:000004">
    <property type="entry name" value="Sodium:alanine symporter family protein"/>
    <property type="match status" value="1"/>
</dbReference>